<keyword evidence="2" id="KW-1185">Reference proteome</keyword>
<dbReference type="SUPFAM" id="SSF109854">
    <property type="entry name" value="DinB/YfiT-like putative metalloenzymes"/>
    <property type="match status" value="1"/>
</dbReference>
<dbReference type="InterPro" id="IPR034660">
    <property type="entry name" value="DinB/YfiT-like"/>
</dbReference>
<protein>
    <submittedName>
        <fullName evidence="1">DUF664 domain-containing protein</fullName>
    </submittedName>
</protein>
<dbReference type="AlphaFoldDB" id="A0A849C6L7"/>
<organism evidence="1 2">
    <name type="scientific">Nocardia uniformis</name>
    <dbReference type="NCBI Taxonomy" id="53432"/>
    <lineage>
        <taxon>Bacteria</taxon>
        <taxon>Bacillati</taxon>
        <taxon>Actinomycetota</taxon>
        <taxon>Actinomycetes</taxon>
        <taxon>Mycobacteriales</taxon>
        <taxon>Nocardiaceae</taxon>
        <taxon>Nocardia</taxon>
    </lineage>
</organism>
<dbReference type="Proteomes" id="UP000586827">
    <property type="component" value="Unassembled WGS sequence"/>
</dbReference>
<dbReference type="EMBL" id="JABELX010000004">
    <property type="protein sequence ID" value="NNH70519.1"/>
    <property type="molecule type" value="Genomic_DNA"/>
</dbReference>
<proteinExistence type="predicted"/>
<gene>
    <name evidence="1" type="ORF">HLB23_11700</name>
</gene>
<accession>A0A849C6L7</accession>
<dbReference type="Pfam" id="PF04978">
    <property type="entry name" value="MST"/>
    <property type="match status" value="1"/>
</dbReference>
<evidence type="ECO:0000313" key="1">
    <source>
        <dbReference type="EMBL" id="NNH70519.1"/>
    </source>
</evidence>
<dbReference type="RefSeq" id="WP_067522851.1">
    <property type="nucleotide sequence ID" value="NZ_JABELX010000004.1"/>
</dbReference>
<name>A0A849C6L7_9NOCA</name>
<dbReference type="Gene3D" id="1.20.120.450">
    <property type="entry name" value="dinb family like domain"/>
    <property type="match status" value="1"/>
</dbReference>
<sequence>MTSAELLVDAFGRIRENVHGAVAGLTEEELGLRLEPEANSIAWLVWHLTRVQDDHIADAAGTEQVWTSEKWAARFGLPFDEQATGYGHGSAEVAALEGISVGLLLGYHDAVHARTVEYVAGLTDADLPRVVDTRWDPPVTLGVRLISVVDDDIQHSGQAAFIRGVLLRRR</sequence>
<dbReference type="InterPro" id="IPR007061">
    <property type="entry name" value="MST-like"/>
</dbReference>
<dbReference type="NCBIfam" id="NF047843">
    <property type="entry name" value="MST_Rv0443"/>
    <property type="match status" value="1"/>
</dbReference>
<reference evidence="1 2" key="1">
    <citation type="submission" date="2020-05" db="EMBL/GenBank/DDBJ databases">
        <title>MicrobeNet Type strains.</title>
        <authorList>
            <person name="Nicholson A.C."/>
        </authorList>
    </citation>
    <scope>NUCLEOTIDE SEQUENCE [LARGE SCALE GENOMIC DNA]</scope>
    <source>
        <strain evidence="1 2">JCM 3224</strain>
    </source>
</reference>
<evidence type="ECO:0000313" key="2">
    <source>
        <dbReference type="Proteomes" id="UP000586827"/>
    </source>
</evidence>
<comment type="caution">
    <text evidence="1">The sequence shown here is derived from an EMBL/GenBank/DDBJ whole genome shotgun (WGS) entry which is preliminary data.</text>
</comment>